<dbReference type="InterPro" id="IPR036909">
    <property type="entry name" value="Cyt_c-like_dom_sf"/>
</dbReference>
<evidence type="ECO:0000256" key="1">
    <source>
        <dbReference type="SAM" id="Phobius"/>
    </source>
</evidence>
<evidence type="ECO:0000313" key="3">
    <source>
        <dbReference type="Proteomes" id="UP000004690"/>
    </source>
</evidence>
<reference evidence="2 3" key="1">
    <citation type="submission" date="2012-02" db="EMBL/GenBank/DDBJ databases">
        <title>Improved High-Quality Draft genome of Joostella marina DSM 19592.</title>
        <authorList>
            <consortium name="US DOE Joint Genome Institute (JGI-PGF)"/>
            <person name="Lucas S."/>
            <person name="Copeland A."/>
            <person name="Lapidus A."/>
            <person name="Bruce D."/>
            <person name="Goodwin L."/>
            <person name="Pitluck S."/>
            <person name="Peters L."/>
            <person name="Chertkov O."/>
            <person name="Ovchinnikova G."/>
            <person name="Kyrpides N."/>
            <person name="Mavromatis K."/>
            <person name="Detter J.C."/>
            <person name="Han C."/>
            <person name="Land M."/>
            <person name="Hauser L."/>
            <person name="Markowitz V."/>
            <person name="Cheng J.-F."/>
            <person name="Hugenholtz P."/>
            <person name="Woyke T."/>
            <person name="Wu D."/>
            <person name="Tindall B."/>
            <person name="Brambilla E."/>
            <person name="Klenk H.-P."/>
            <person name="Eisen J.A."/>
        </authorList>
    </citation>
    <scope>NUCLEOTIDE SEQUENCE [LARGE SCALE GENOMIC DNA]</scope>
    <source>
        <strain evidence="2 3">DSM 19592</strain>
    </source>
</reference>
<sequence>MDKKERFLQEVKVLSKSLSLFTIAFFGIGFFLMFLVLFPDTKLFDKSPNITTEEVVTESLEENSEIEIKDGIHTETGFIAANGLEAVINNCTNCHSAKLVTQNRMTREGWLTTIRWMQKTQNLWDLGDQESIILDYLAKNYAPENKGRRQNLTVEEWYELK</sequence>
<dbReference type="RefSeq" id="WP_008614693.1">
    <property type="nucleotide sequence ID" value="NZ_JH651379.1"/>
</dbReference>
<name>I3C9X8_9FLAO</name>
<accession>I3C9X8</accession>
<keyword evidence="1" id="KW-1133">Transmembrane helix</keyword>
<dbReference type="Proteomes" id="UP000004690">
    <property type="component" value="Unassembled WGS sequence"/>
</dbReference>
<keyword evidence="3" id="KW-1185">Reference proteome</keyword>
<dbReference type="eggNOG" id="ENOG5032WB7">
    <property type="taxonomic scope" value="Bacteria"/>
</dbReference>
<dbReference type="SUPFAM" id="SSF46626">
    <property type="entry name" value="Cytochrome c"/>
    <property type="match status" value="1"/>
</dbReference>
<dbReference type="GO" id="GO:0009055">
    <property type="term" value="F:electron transfer activity"/>
    <property type="evidence" value="ECO:0007669"/>
    <property type="project" value="InterPro"/>
</dbReference>
<dbReference type="GO" id="GO:0020037">
    <property type="term" value="F:heme binding"/>
    <property type="evidence" value="ECO:0007669"/>
    <property type="project" value="InterPro"/>
</dbReference>
<dbReference type="HOGENOM" id="CLU_138516_0_0_10"/>
<gene>
    <name evidence="2" type="ORF">JoomaDRAFT_3479</name>
</gene>
<dbReference type="AlphaFoldDB" id="I3C9X8"/>
<protein>
    <recommendedName>
        <fullName evidence="4">Monoheme cytochrome C</fullName>
    </recommendedName>
</protein>
<dbReference type="EMBL" id="JH651379">
    <property type="protein sequence ID" value="EIJ40421.1"/>
    <property type="molecule type" value="Genomic_DNA"/>
</dbReference>
<dbReference type="OrthoDB" id="9805828at2"/>
<evidence type="ECO:0000313" key="2">
    <source>
        <dbReference type="EMBL" id="EIJ40421.1"/>
    </source>
</evidence>
<organism evidence="2 3">
    <name type="scientific">Galbibacter orientalis DSM 19592</name>
    <dbReference type="NCBI Taxonomy" id="926559"/>
    <lineage>
        <taxon>Bacteria</taxon>
        <taxon>Pseudomonadati</taxon>
        <taxon>Bacteroidota</taxon>
        <taxon>Flavobacteriia</taxon>
        <taxon>Flavobacteriales</taxon>
        <taxon>Flavobacteriaceae</taxon>
        <taxon>Galbibacter</taxon>
    </lineage>
</organism>
<keyword evidence="1" id="KW-0812">Transmembrane</keyword>
<dbReference type="STRING" id="926559.JoomaDRAFT_3479"/>
<proteinExistence type="predicted"/>
<feature type="transmembrane region" description="Helical" evidence="1">
    <location>
        <begin position="20"/>
        <end position="38"/>
    </location>
</feature>
<evidence type="ECO:0008006" key="4">
    <source>
        <dbReference type="Google" id="ProtNLM"/>
    </source>
</evidence>
<dbReference type="Gene3D" id="1.10.760.10">
    <property type="entry name" value="Cytochrome c-like domain"/>
    <property type="match status" value="1"/>
</dbReference>
<keyword evidence="1" id="KW-0472">Membrane</keyword>